<feature type="coiled-coil region" evidence="1">
    <location>
        <begin position="10"/>
        <end position="95"/>
    </location>
</feature>
<sequence>MVEDMRVDYQKKLEERLREWKGKIDSLNMSQHQMTAENRAVLNREVKDMLKKKEVMKEKWKALQNSDNHGWALRREELEKASEDLKEALDRVAAHFK</sequence>
<dbReference type="RefSeq" id="WP_012645673.1">
    <property type="nucleotide sequence ID" value="NC_011979.1"/>
</dbReference>
<evidence type="ECO:0000313" key="3">
    <source>
        <dbReference type="Proteomes" id="UP000007721"/>
    </source>
</evidence>
<dbReference type="Proteomes" id="UP000007721">
    <property type="component" value="Chromosome"/>
</dbReference>
<gene>
    <name evidence="2" type="ordered locus">Geob_0577</name>
</gene>
<protein>
    <submittedName>
        <fullName evidence="2">Uncharacterized protein</fullName>
    </submittedName>
</protein>
<dbReference type="KEGG" id="geo:Geob_0577"/>
<organism evidence="2 3">
    <name type="scientific">Geotalea daltonii (strain DSM 22248 / JCM 15807 / FRC-32)</name>
    <name type="common">Geobacter daltonii</name>
    <dbReference type="NCBI Taxonomy" id="316067"/>
    <lineage>
        <taxon>Bacteria</taxon>
        <taxon>Pseudomonadati</taxon>
        <taxon>Thermodesulfobacteriota</taxon>
        <taxon>Desulfuromonadia</taxon>
        <taxon>Geobacterales</taxon>
        <taxon>Geobacteraceae</taxon>
        <taxon>Geotalea</taxon>
    </lineage>
</organism>
<dbReference type="HOGENOM" id="CLU_142668_1_1_7"/>
<name>B9M0A7_GEODF</name>
<keyword evidence="3" id="KW-1185">Reference proteome</keyword>
<keyword evidence="1" id="KW-0175">Coiled coil</keyword>
<reference evidence="2 3" key="1">
    <citation type="submission" date="2009-01" db="EMBL/GenBank/DDBJ databases">
        <title>Complete sequence of Geobacter sp. FRC-32.</title>
        <authorList>
            <consortium name="US DOE Joint Genome Institute"/>
            <person name="Lucas S."/>
            <person name="Copeland A."/>
            <person name="Lapidus A."/>
            <person name="Glavina del Rio T."/>
            <person name="Dalin E."/>
            <person name="Tice H."/>
            <person name="Bruce D."/>
            <person name="Goodwin L."/>
            <person name="Pitluck S."/>
            <person name="Saunders E."/>
            <person name="Brettin T."/>
            <person name="Detter J.C."/>
            <person name="Han C."/>
            <person name="Larimer F."/>
            <person name="Land M."/>
            <person name="Hauser L."/>
            <person name="Kyrpides N."/>
            <person name="Ovchinnikova G."/>
            <person name="Kostka J."/>
            <person name="Richardson P."/>
        </authorList>
    </citation>
    <scope>NUCLEOTIDE SEQUENCE [LARGE SCALE GENOMIC DNA]</scope>
    <source>
        <strain evidence="3">DSM 22248 / JCM 15807 / FRC-32</strain>
    </source>
</reference>
<accession>B9M0A7</accession>
<proteinExistence type="predicted"/>
<evidence type="ECO:0000313" key="2">
    <source>
        <dbReference type="EMBL" id="ACM18944.1"/>
    </source>
</evidence>
<dbReference type="AlphaFoldDB" id="B9M0A7"/>
<evidence type="ECO:0000256" key="1">
    <source>
        <dbReference type="SAM" id="Coils"/>
    </source>
</evidence>
<dbReference type="EMBL" id="CP001390">
    <property type="protein sequence ID" value="ACM18944.1"/>
    <property type="molecule type" value="Genomic_DNA"/>
</dbReference>